<reference evidence="12" key="1">
    <citation type="submission" date="2016-11" db="EMBL/GenBank/DDBJ databases">
        <authorList>
            <person name="Varghese N."/>
            <person name="Submissions S."/>
        </authorList>
    </citation>
    <scope>NUCLEOTIDE SEQUENCE [LARGE SCALE GENOMIC DNA]</scope>
    <source>
        <strain evidence="12">DSM 19514</strain>
    </source>
</reference>
<dbReference type="PANTHER" id="PTHR30616">
    <property type="entry name" value="UNCHARACTERIZED PROTEIN YFIH"/>
    <property type="match status" value="1"/>
</dbReference>
<dbReference type="GO" id="GO:0005507">
    <property type="term" value="F:copper ion binding"/>
    <property type="evidence" value="ECO:0007669"/>
    <property type="project" value="TreeGrafter"/>
</dbReference>
<comment type="catalytic activity">
    <reaction evidence="10">
        <text>S-methyl-5'-thioadenosine + phosphate = 5-(methylsulfanyl)-alpha-D-ribose 1-phosphate + adenine</text>
        <dbReference type="Rhea" id="RHEA:11852"/>
        <dbReference type="ChEBI" id="CHEBI:16708"/>
        <dbReference type="ChEBI" id="CHEBI:17509"/>
        <dbReference type="ChEBI" id="CHEBI:43474"/>
        <dbReference type="ChEBI" id="CHEBI:58533"/>
        <dbReference type="EC" id="2.4.2.28"/>
    </reaction>
    <physiologicalReaction direction="left-to-right" evidence="10">
        <dbReference type="Rhea" id="RHEA:11853"/>
    </physiologicalReaction>
</comment>
<dbReference type="Proteomes" id="UP000184295">
    <property type="component" value="Unassembled WGS sequence"/>
</dbReference>
<dbReference type="Pfam" id="PF02578">
    <property type="entry name" value="Cu-oxidase_4"/>
    <property type="match status" value="1"/>
</dbReference>
<evidence type="ECO:0000256" key="2">
    <source>
        <dbReference type="ARBA" id="ARBA00003215"/>
    </source>
</evidence>
<dbReference type="Gene3D" id="3.60.140.10">
    <property type="entry name" value="CNF1/YfiH-like putative cysteine hydrolases"/>
    <property type="match status" value="1"/>
</dbReference>
<dbReference type="GO" id="GO:0016787">
    <property type="term" value="F:hydrolase activity"/>
    <property type="evidence" value="ECO:0007669"/>
    <property type="project" value="UniProtKB-KW"/>
</dbReference>
<evidence type="ECO:0000313" key="11">
    <source>
        <dbReference type="EMBL" id="SHE47478.1"/>
    </source>
</evidence>
<evidence type="ECO:0000256" key="5">
    <source>
        <dbReference type="ARBA" id="ARBA00022723"/>
    </source>
</evidence>
<evidence type="ECO:0008006" key="13">
    <source>
        <dbReference type="Google" id="ProtNLM"/>
    </source>
</evidence>
<organism evidence="11 12">
    <name type="scientific">Ferrithrix thermotolerans DSM 19514</name>
    <dbReference type="NCBI Taxonomy" id="1121881"/>
    <lineage>
        <taxon>Bacteria</taxon>
        <taxon>Bacillati</taxon>
        <taxon>Actinomycetota</taxon>
        <taxon>Acidimicrobiia</taxon>
        <taxon>Acidimicrobiales</taxon>
        <taxon>Acidimicrobiaceae</taxon>
        <taxon>Ferrithrix</taxon>
    </lineage>
</organism>
<comment type="catalytic activity">
    <reaction evidence="8">
        <text>adenosine + H2O + H(+) = inosine + NH4(+)</text>
        <dbReference type="Rhea" id="RHEA:24408"/>
        <dbReference type="ChEBI" id="CHEBI:15377"/>
        <dbReference type="ChEBI" id="CHEBI:15378"/>
        <dbReference type="ChEBI" id="CHEBI:16335"/>
        <dbReference type="ChEBI" id="CHEBI:17596"/>
        <dbReference type="ChEBI" id="CHEBI:28938"/>
        <dbReference type="EC" id="3.5.4.4"/>
    </reaction>
    <physiologicalReaction direction="left-to-right" evidence="8">
        <dbReference type="Rhea" id="RHEA:24409"/>
    </physiologicalReaction>
</comment>
<dbReference type="SUPFAM" id="SSF64438">
    <property type="entry name" value="CNF1/YfiH-like putative cysteine hydrolases"/>
    <property type="match status" value="1"/>
</dbReference>
<dbReference type="OrthoDB" id="4279at2"/>
<dbReference type="InterPro" id="IPR011324">
    <property type="entry name" value="Cytotoxic_necrot_fac-like_cat"/>
</dbReference>
<dbReference type="EMBL" id="FQUL01000006">
    <property type="protein sequence ID" value="SHE47478.1"/>
    <property type="molecule type" value="Genomic_DNA"/>
</dbReference>
<dbReference type="InterPro" id="IPR003730">
    <property type="entry name" value="Cu_polyphenol_OxRdtase"/>
</dbReference>
<keyword evidence="12" id="KW-1185">Reference proteome</keyword>
<accession>A0A1M4TST5</accession>
<name>A0A1M4TST5_9ACTN</name>
<keyword evidence="7" id="KW-0862">Zinc</keyword>
<sequence length="232" mass="25066">MRIAPFSDGRGVCFYSERTDGDVRAQFLGSKVRSNSDLMKKIYSVIIRKDVVVVKASQCHSSAVAPVSTKWELVPEVDALVSKDPAILPSVMVADCVPIALYAPKEGVFAAVHAGWRGLVKGVISNAVDTMRSDYHATDLEAVVGPHICARCYEFVGESSETVRSVLGADCFTKDGGSHLDLFACVEKILDTKAVEMIFEEKDCTLCSGDFFSYRGGDTTERIILGVGVVGE</sequence>
<keyword evidence="5" id="KW-0479">Metal-binding</keyword>
<dbReference type="RefSeq" id="WP_072788797.1">
    <property type="nucleotide sequence ID" value="NZ_FQUL01000006.1"/>
</dbReference>
<evidence type="ECO:0000256" key="9">
    <source>
        <dbReference type="ARBA" id="ARBA00048968"/>
    </source>
</evidence>
<comment type="similarity">
    <text evidence="3">Belongs to the purine nucleoside phosphorylase YfiH/LACC1 family.</text>
</comment>
<evidence type="ECO:0000256" key="1">
    <source>
        <dbReference type="ARBA" id="ARBA00000553"/>
    </source>
</evidence>
<comment type="catalytic activity">
    <reaction evidence="9">
        <text>adenosine + phosphate = alpha-D-ribose 1-phosphate + adenine</text>
        <dbReference type="Rhea" id="RHEA:27642"/>
        <dbReference type="ChEBI" id="CHEBI:16335"/>
        <dbReference type="ChEBI" id="CHEBI:16708"/>
        <dbReference type="ChEBI" id="CHEBI:43474"/>
        <dbReference type="ChEBI" id="CHEBI:57720"/>
        <dbReference type="EC" id="2.4.2.1"/>
    </reaction>
    <physiologicalReaction direction="left-to-right" evidence="9">
        <dbReference type="Rhea" id="RHEA:27643"/>
    </physiologicalReaction>
</comment>
<gene>
    <name evidence="11" type="ORF">SAMN02745225_00728</name>
</gene>
<evidence type="ECO:0000256" key="3">
    <source>
        <dbReference type="ARBA" id="ARBA00007353"/>
    </source>
</evidence>
<keyword evidence="6" id="KW-0378">Hydrolase</keyword>
<comment type="function">
    <text evidence="2">Purine nucleoside enzyme that catalyzes the phosphorolysis of adenosine and inosine nucleosides, yielding D-ribose 1-phosphate and the respective free bases, adenine and hypoxanthine. Also catalyzes the phosphorolysis of S-methyl-5'-thioadenosine into adenine and S-methyl-5-thio-alpha-D-ribose 1-phosphate. Also has adenosine deaminase activity.</text>
</comment>
<keyword evidence="4" id="KW-0808">Transferase</keyword>
<dbReference type="InterPro" id="IPR038371">
    <property type="entry name" value="Cu_polyphenol_OxRdtase_sf"/>
</dbReference>
<proteinExistence type="inferred from homology"/>
<evidence type="ECO:0000256" key="7">
    <source>
        <dbReference type="ARBA" id="ARBA00022833"/>
    </source>
</evidence>
<dbReference type="GO" id="GO:0017061">
    <property type="term" value="F:S-methyl-5-thioadenosine phosphorylase activity"/>
    <property type="evidence" value="ECO:0007669"/>
    <property type="project" value="UniProtKB-EC"/>
</dbReference>
<dbReference type="STRING" id="1121881.SAMN02745225_00728"/>
<evidence type="ECO:0000313" key="12">
    <source>
        <dbReference type="Proteomes" id="UP000184295"/>
    </source>
</evidence>
<evidence type="ECO:0000256" key="6">
    <source>
        <dbReference type="ARBA" id="ARBA00022801"/>
    </source>
</evidence>
<comment type="catalytic activity">
    <reaction evidence="1">
        <text>inosine + phosphate = alpha-D-ribose 1-phosphate + hypoxanthine</text>
        <dbReference type="Rhea" id="RHEA:27646"/>
        <dbReference type="ChEBI" id="CHEBI:17368"/>
        <dbReference type="ChEBI" id="CHEBI:17596"/>
        <dbReference type="ChEBI" id="CHEBI:43474"/>
        <dbReference type="ChEBI" id="CHEBI:57720"/>
        <dbReference type="EC" id="2.4.2.1"/>
    </reaction>
    <physiologicalReaction direction="left-to-right" evidence="1">
        <dbReference type="Rhea" id="RHEA:27647"/>
    </physiologicalReaction>
</comment>
<evidence type="ECO:0000256" key="10">
    <source>
        <dbReference type="ARBA" id="ARBA00049893"/>
    </source>
</evidence>
<evidence type="ECO:0000256" key="8">
    <source>
        <dbReference type="ARBA" id="ARBA00047989"/>
    </source>
</evidence>
<dbReference type="CDD" id="cd16833">
    <property type="entry name" value="YfiH"/>
    <property type="match status" value="1"/>
</dbReference>
<dbReference type="AlphaFoldDB" id="A0A1M4TST5"/>
<evidence type="ECO:0000256" key="4">
    <source>
        <dbReference type="ARBA" id="ARBA00022679"/>
    </source>
</evidence>
<protein>
    <recommendedName>
        <fullName evidence="13">Purine nucleoside phosphorylase</fullName>
    </recommendedName>
</protein>
<dbReference type="PANTHER" id="PTHR30616:SF2">
    <property type="entry name" value="PURINE NUCLEOSIDE PHOSPHORYLASE LACC1"/>
    <property type="match status" value="1"/>
</dbReference>